<feature type="domain" description="Acyl-CoA oxidase/dehydrogenase middle" evidence="7">
    <location>
        <begin position="154"/>
        <end position="256"/>
    </location>
</feature>
<dbReference type="SUPFAM" id="SSF56645">
    <property type="entry name" value="Acyl-CoA dehydrogenase NM domain-like"/>
    <property type="match status" value="1"/>
</dbReference>
<dbReference type="PANTHER" id="PTHR42803:SF1">
    <property type="entry name" value="BROAD-SPECIFICITY LINEAR ACYL-COA DEHYDROGENASE FADE5"/>
    <property type="match status" value="1"/>
</dbReference>
<dbReference type="Pfam" id="PF02771">
    <property type="entry name" value="Acyl-CoA_dh_N"/>
    <property type="match status" value="1"/>
</dbReference>
<sequence length="495" mass="52572">MTPFQAPTEEILRSLRLFAGDAPGWDAELSQEITQHFAAFAEGVLAPLNEPGDRQGCRLENGRVRMPEGFGAAYAELAEGGWQGLTAPEDFGGQALDHLTAAAVSEIFSGANHALQMVTGLVPGAISTLLAHGTQEQQAACIPRLTSGEWLSTMCLTEAGAGSDLSRIRCKATRDGDAWKIEGQKIFISGGDQDMSQGILHLVLARSGTPEDGVKGLSLFLCTSEVEGVRNPITVTRIEEKLGLHASPTCQMEFDGATAELIGTEGRGLAAMFTMMNHARLDVALQGVAHASRAHAIAAAYAAERKQGRTPEGTPALLTDHPDVTRMLDEQRDLARTARAMCHVALCELEKGEAPALIEFLTPLCKIYATDAGIRSADLGIQILGGYGYLEEYGVAQVWRDARITSIYEGANGIHALTLATRGLKLEDGAAIGQFAALVTRLGGGDAELELRCEAWQGHARTLAETPDVRAEAHGFAQETAALLAQAVRLRLAAG</sequence>
<evidence type="ECO:0000256" key="1">
    <source>
        <dbReference type="ARBA" id="ARBA00001974"/>
    </source>
</evidence>
<dbReference type="OrthoDB" id="7801364at2"/>
<dbReference type="InterPro" id="IPR009100">
    <property type="entry name" value="AcylCoA_DH/oxidase_NM_dom_sf"/>
</dbReference>
<organism evidence="9 10">
    <name type="scientific">Alloyangia pacifica</name>
    <dbReference type="NCBI Taxonomy" id="311180"/>
    <lineage>
        <taxon>Bacteria</taxon>
        <taxon>Pseudomonadati</taxon>
        <taxon>Pseudomonadota</taxon>
        <taxon>Alphaproteobacteria</taxon>
        <taxon>Rhodobacterales</taxon>
        <taxon>Roseobacteraceae</taxon>
        <taxon>Alloyangia</taxon>
    </lineage>
</organism>
<dbReference type="Pfam" id="PF02770">
    <property type="entry name" value="Acyl-CoA_dh_M"/>
    <property type="match status" value="1"/>
</dbReference>
<evidence type="ECO:0008006" key="11">
    <source>
        <dbReference type="Google" id="ProtNLM"/>
    </source>
</evidence>
<dbReference type="AlphaFoldDB" id="A0A1I6SAR5"/>
<dbReference type="Gene3D" id="1.10.540.10">
    <property type="entry name" value="Acyl-CoA dehydrogenase/oxidase, N-terminal domain"/>
    <property type="match status" value="1"/>
</dbReference>
<dbReference type="InterPro" id="IPR052166">
    <property type="entry name" value="Diverse_Acyl-CoA_DH"/>
</dbReference>
<feature type="domain" description="Acyl-CoA dehydrogenase/oxidase N-terminal" evidence="8">
    <location>
        <begin position="31"/>
        <end position="149"/>
    </location>
</feature>
<evidence type="ECO:0000313" key="10">
    <source>
        <dbReference type="Proteomes" id="UP000199392"/>
    </source>
</evidence>
<keyword evidence="4 5" id="KW-0274">FAD</keyword>
<dbReference type="PANTHER" id="PTHR42803">
    <property type="entry name" value="ACYL-COA DEHYDROGENASE"/>
    <property type="match status" value="1"/>
</dbReference>
<evidence type="ECO:0000256" key="4">
    <source>
        <dbReference type="ARBA" id="ARBA00022827"/>
    </source>
</evidence>
<dbReference type="STRING" id="311180.SAMN04488050_104235"/>
<evidence type="ECO:0000259" key="8">
    <source>
        <dbReference type="Pfam" id="PF02771"/>
    </source>
</evidence>
<keyword evidence="10" id="KW-1185">Reference proteome</keyword>
<dbReference type="GO" id="GO:0050660">
    <property type="term" value="F:flavin adenine dinucleotide binding"/>
    <property type="evidence" value="ECO:0007669"/>
    <property type="project" value="InterPro"/>
</dbReference>
<dbReference type="Proteomes" id="UP000199392">
    <property type="component" value="Unassembled WGS sequence"/>
</dbReference>
<gene>
    <name evidence="9" type="ORF">SAMN04488050_104235</name>
</gene>
<dbReference type="Pfam" id="PF00441">
    <property type="entry name" value="Acyl-CoA_dh_1"/>
    <property type="match status" value="1"/>
</dbReference>
<reference evidence="10" key="1">
    <citation type="submission" date="2016-10" db="EMBL/GenBank/DDBJ databases">
        <authorList>
            <person name="Varghese N."/>
            <person name="Submissions S."/>
        </authorList>
    </citation>
    <scope>NUCLEOTIDE SEQUENCE [LARGE SCALE GENOMIC DNA]</scope>
    <source>
        <strain evidence="10">DSM 26894</strain>
    </source>
</reference>
<evidence type="ECO:0000256" key="5">
    <source>
        <dbReference type="RuleBase" id="RU362125"/>
    </source>
</evidence>
<keyword evidence="5" id="KW-0560">Oxidoreductase</keyword>
<evidence type="ECO:0000259" key="7">
    <source>
        <dbReference type="Pfam" id="PF02770"/>
    </source>
</evidence>
<feature type="domain" description="Acyl-CoA dehydrogenase/oxidase C-terminal" evidence="6">
    <location>
        <begin position="266"/>
        <end position="422"/>
    </location>
</feature>
<accession>A0A1I6SAR5</accession>
<dbReference type="EMBL" id="FOZW01000004">
    <property type="protein sequence ID" value="SFS74059.1"/>
    <property type="molecule type" value="Genomic_DNA"/>
</dbReference>
<dbReference type="InterPro" id="IPR006091">
    <property type="entry name" value="Acyl-CoA_Oxase/DH_mid-dom"/>
</dbReference>
<comment type="similarity">
    <text evidence="2 5">Belongs to the acyl-CoA dehydrogenase family.</text>
</comment>
<dbReference type="SUPFAM" id="SSF47203">
    <property type="entry name" value="Acyl-CoA dehydrogenase C-terminal domain-like"/>
    <property type="match status" value="1"/>
</dbReference>
<dbReference type="Gene3D" id="1.20.140.10">
    <property type="entry name" value="Butyryl-CoA Dehydrogenase, subunit A, domain 3"/>
    <property type="match status" value="1"/>
</dbReference>
<name>A0A1I6SAR5_9RHOB</name>
<dbReference type="InterPro" id="IPR009075">
    <property type="entry name" value="AcylCo_DH/oxidase_C"/>
</dbReference>
<proteinExistence type="inferred from homology"/>
<evidence type="ECO:0000259" key="6">
    <source>
        <dbReference type="Pfam" id="PF00441"/>
    </source>
</evidence>
<evidence type="ECO:0000256" key="2">
    <source>
        <dbReference type="ARBA" id="ARBA00009347"/>
    </source>
</evidence>
<protein>
    <recommendedName>
        <fullName evidence="11">Acyl-CoA dehydrogenase</fullName>
    </recommendedName>
</protein>
<dbReference type="RefSeq" id="WP_092423723.1">
    <property type="nucleotide sequence ID" value="NZ_FNCL01000004.1"/>
</dbReference>
<dbReference type="GO" id="GO:0016627">
    <property type="term" value="F:oxidoreductase activity, acting on the CH-CH group of donors"/>
    <property type="evidence" value="ECO:0007669"/>
    <property type="project" value="InterPro"/>
</dbReference>
<evidence type="ECO:0000313" key="9">
    <source>
        <dbReference type="EMBL" id="SFS74059.1"/>
    </source>
</evidence>
<evidence type="ECO:0000256" key="3">
    <source>
        <dbReference type="ARBA" id="ARBA00022630"/>
    </source>
</evidence>
<dbReference type="InterPro" id="IPR013786">
    <property type="entry name" value="AcylCoA_DH/ox_N"/>
</dbReference>
<dbReference type="InterPro" id="IPR036250">
    <property type="entry name" value="AcylCo_DH-like_C"/>
</dbReference>
<dbReference type="InterPro" id="IPR037069">
    <property type="entry name" value="AcylCoA_DH/ox_N_sf"/>
</dbReference>
<dbReference type="Gene3D" id="2.40.110.10">
    <property type="entry name" value="Butyryl-CoA Dehydrogenase, subunit A, domain 2"/>
    <property type="match status" value="1"/>
</dbReference>
<keyword evidence="3 5" id="KW-0285">Flavoprotein</keyword>
<dbReference type="InterPro" id="IPR046373">
    <property type="entry name" value="Acyl-CoA_Oxase/DH_mid-dom_sf"/>
</dbReference>
<comment type="cofactor">
    <cofactor evidence="1 5">
        <name>FAD</name>
        <dbReference type="ChEBI" id="CHEBI:57692"/>
    </cofactor>
</comment>